<accession>A0A6C0LEI8</accession>
<sequence>MFCCSRPVKKDMDVEILRNELIYLKDQIKVLNNAMVKNTDKSMELKFKLNKLLRLQYYRGESKVYWNSY</sequence>
<dbReference type="AlphaFoldDB" id="A0A6C0LEI8"/>
<evidence type="ECO:0000313" key="1">
    <source>
        <dbReference type="EMBL" id="QHU28121.1"/>
    </source>
</evidence>
<proteinExistence type="predicted"/>
<organism evidence="1">
    <name type="scientific">viral metagenome</name>
    <dbReference type="NCBI Taxonomy" id="1070528"/>
    <lineage>
        <taxon>unclassified sequences</taxon>
        <taxon>metagenomes</taxon>
        <taxon>organismal metagenomes</taxon>
    </lineage>
</organism>
<name>A0A6C0LEI8_9ZZZZ</name>
<protein>
    <submittedName>
        <fullName evidence="1">Uncharacterized protein</fullName>
    </submittedName>
</protein>
<dbReference type="EMBL" id="MN740469">
    <property type="protein sequence ID" value="QHU28121.1"/>
    <property type="molecule type" value="Genomic_DNA"/>
</dbReference>
<reference evidence="1" key="1">
    <citation type="journal article" date="2020" name="Nature">
        <title>Giant virus diversity and host interactions through global metagenomics.</title>
        <authorList>
            <person name="Schulz F."/>
            <person name="Roux S."/>
            <person name="Paez-Espino D."/>
            <person name="Jungbluth S."/>
            <person name="Walsh D.A."/>
            <person name="Denef V.J."/>
            <person name="McMahon K.D."/>
            <person name="Konstantinidis K.T."/>
            <person name="Eloe-Fadrosh E.A."/>
            <person name="Kyrpides N.C."/>
            <person name="Woyke T."/>
        </authorList>
    </citation>
    <scope>NUCLEOTIDE SEQUENCE</scope>
    <source>
        <strain evidence="1">GVMAG-M-3300027770-17</strain>
    </source>
</reference>